<dbReference type="HOGENOM" id="CLU_039613_16_1_5"/>
<dbReference type="InterPro" id="IPR036390">
    <property type="entry name" value="WH_DNA-bd_sf"/>
</dbReference>
<dbReference type="InterPro" id="IPR005119">
    <property type="entry name" value="LysR_subst-bd"/>
</dbReference>
<dbReference type="SUPFAM" id="SSF53850">
    <property type="entry name" value="Periplasmic binding protein-like II"/>
    <property type="match status" value="1"/>
</dbReference>
<dbReference type="RefSeq" id="WP_038666891.1">
    <property type="nucleotide sequence ID" value="NZ_CP009571.1"/>
</dbReference>
<dbReference type="AlphaFoldDB" id="A0A097EKL3"/>
<dbReference type="FunFam" id="1.10.10.10:FF:000001">
    <property type="entry name" value="LysR family transcriptional regulator"/>
    <property type="match status" value="1"/>
</dbReference>
<dbReference type="Pfam" id="PF03466">
    <property type="entry name" value="LysR_substrate"/>
    <property type="match status" value="1"/>
</dbReference>
<dbReference type="InterPro" id="IPR000847">
    <property type="entry name" value="LysR_HTH_N"/>
</dbReference>
<keyword evidence="3" id="KW-0238">DNA-binding</keyword>
<dbReference type="InterPro" id="IPR036388">
    <property type="entry name" value="WH-like_DNA-bd_sf"/>
</dbReference>
<dbReference type="GO" id="GO:0043565">
    <property type="term" value="F:sequence-specific DNA binding"/>
    <property type="evidence" value="ECO:0007669"/>
    <property type="project" value="TreeGrafter"/>
</dbReference>
<evidence type="ECO:0000256" key="1">
    <source>
        <dbReference type="ARBA" id="ARBA00009437"/>
    </source>
</evidence>
<organism evidence="6 7">
    <name type="scientific">Sphingomonas taxi</name>
    <dbReference type="NCBI Taxonomy" id="1549858"/>
    <lineage>
        <taxon>Bacteria</taxon>
        <taxon>Pseudomonadati</taxon>
        <taxon>Pseudomonadota</taxon>
        <taxon>Alphaproteobacteria</taxon>
        <taxon>Sphingomonadales</taxon>
        <taxon>Sphingomonadaceae</taxon>
        <taxon>Sphingomonas</taxon>
    </lineage>
</organism>
<evidence type="ECO:0000256" key="3">
    <source>
        <dbReference type="ARBA" id="ARBA00023125"/>
    </source>
</evidence>
<proteinExistence type="inferred from homology"/>
<name>A0A097EKL3_9SPHN</name>
<dbReference type="KEGG" id="stax:MC45_08155"/>
<reference evidence="6 7" key="1">
    <citation type="submission" date="2014-09" db="EMBL/GenBank/DDBJ databases">
        <title>Using Illumina technology Improving SMRT sequencing Genome Assembly by RASTools.</title>
        <authorList>
            <person name="Zhou Y."/>
            <person name="Ma T."/>
            <person name="Liu T."/>
        </authorList>
    </citation>
    <scope>NUCLEOTIDE SEQUENCE [LARGE SCALE GENOMIC DNA]</scope>
    <source>
        <strain evidence="6 7">ATCC 55669</strain>
    </source>
</reference>
<comment type="similarity">
    <text evidence="1">Belongs to the LysR transcriptional regulatory family.</text>
</comment>
<dbReference type="Pfam" id="PF00126">
    <property type="entry name" value="HTH_1"/>
    <property type="match status" value="1"/>
</dbReference>
<gene>
    <name evidence="6" type="ORF">MC45_08155</name>
</gene>
<dbReference type="Proteomes" id="UP000033200">
    <property type="component" value="Chromosome"/>
</dbReference>
<feature type="domain" description="HTH lysR-type" evidence="5">
    <location>
        <begin position="4"/>
        <end position="61"/>
    </location>
</feature>
<dbReference type="eggNOG" id="COG0583">
    <property type="taxonomic scope" value="Bacteria"/>
</dbReference>
<dbReference type="CDD" id="cd08474">
    <property type="entry name" value="PBP2_CrgA_like_5"/>
    <property type="match status" value="1"/>
</dbReference>
<dbReference type="GO" id="GO:0003700">
    <property type="term" value="F:DNA-binding transcription factor activity"/>
    <property type="evidence" value="ECO:0007669"/>
    <property type="project" value="InterPro"/>
</dbReference>
<dbReference type="FunFam" id="3.40.190.290:FF:000012">
    <property type="entry name" value="Transcriptional regulator, LysR family"/>
    <property type="match status" value="1"/>
</dbReference>
<dbReference type="Gene3D" id="1.10.10.10">
    <property type="entry name" value="Winged helix-like DNA-binding domain superfamily/Winged helix DNA-binding domain"/>
    <property type="match status" value="1"/>
</dbReference>
<keyword evidence="2" id="KW-0805">Transcription regulation</keyword>
<evidence type="ECO:0000313" key="6">
    <source>
        <dbReference type="EMBL" id="AIT08100.1"/>
    </source>
</evidence>
<keyword evidence="7" id="KW-1185">Reference proteome</keyword>
<evidence type="ECO:0000313" key="7">
    <source>
        <dbReference type="Proteomes" id="UP000033200"/>
    </source>
</evidence>
<dbReference type="EMBL" id="CP009571">
    <property type="protein sequence ID" value="AIT08100.1"/>
    <property type="molecule type" value="Genomic_DNA"/>
</dbReference>
<dbReference type="STRING" id="1549858.MC45_08155"/>
<evidence type="ECO:0000256" key="4">
    <source>
        <dbReference type="ARBA" id="ARBA00023163"/>
    </source>
</evidence>
<sequence length="299" mass="33039">MRREDLASLVLFLTVAEERSFTRAAVRLGLSQSALSHAMRRLETKLGLRLLTRTTRSVAPTEAGERLIETLRPALDAIDGRIAALTELREKPAGTVRITTPEQPARSILWPALDRLAAAYPDVCVELDLDASLTDIVAGRFDAGVRLGERLERDMIAVPIGPRLRMATVAAPDYLARHGAPATPHDLSRHACINRRMPNGSLYVWEYEKDGRVLNVKVEGRIVVNDVDLILTAARAGHGLAHVVEDRVLTPVADGSLVRLLADWCAPFDGYHLYYPSRRQPSAAFALVLEALRYRDPFA</sequence>
<keyword evidence="4" id="KW-0804">Transcription</keyword>
<dbReference type="SUPFAM" id="SSF46785">
    <property type="entry name" value="Winged helix' DNA-binding domain"/>
    <property type="match status" value="1"/>
</dbReference>
<dbReference type="InterPro" id="IPR058163">
    <property type="entry name" value="LysR-type_TF_proteobact-type"/>
</dbReference>
<dbReference type="PANTHER" id="PTHR30537:SF1">
    <property type="entry name" value="HTH-TYPE TRANSCRIPTIONAL REGULATOR PGRR"/>
    <property type="match status" value="1"/>
</dbReference>
<dbReference type="PANTHER" id="PTHR30537">
    <property type="entry name" value="HTH-TYPE TRANSCRIPTIONAL REGULATOR"/>
    <property type="match status" value="1"/>
</dbReference>
<evidence type="ECO:0000259" key="5">
    <source>
        <dbReference type="PROSITE" id="PS50931"/>
    </source>
</evidence>
<dbReference type="Gene3D" id="3.40.190.290">
    <property type="match status" value="1"/>
</dbReference>
<dbReference type="GO" id="GO:0006351">
    <property type="term" value="P:DNA-templated transcription"/>
    <property type="evidence" value="ECO:0007669"/>
    <property type="project" value="TreeGrafter"/>
</dbReference>
<evidence type="ECO:0000256" key="2">
    <source>
        <dbReference type="ARBA" id="ARBA00023015"/>
    </source>
</evidence>
<dbReference type="PRINTS" id="PR00039">
    <property type="entry name" value="HTHLYSR"/>
</dbReference>
<protein>
    <submittedName>
        <fullName evidence="6">LysR family transcriptional regulator</fullName>
    </submittedName>
</protein>
<dbReference type="PROSITE" id="PS50931">
    <property type="entry name" value="HTH_LYSR"/>
    <property type="match status" value="1"/>
</dbReference>
<accession>A0A097EKL3</accession>